<dbReference type="PATRIC" id="fig|1618546.3.peg.711"/>
<dbReference type="Proteomes" id="UP000034603">
    <property type="component" value="Unassembled WGS sequence"/>
</dbReference>
<dbReference type="Gene3D" id="3.90.550.10">
    <property type="entry name" value="Spore Coat Polysaccharide Biosynthesis Protein SpsA, Chain A"/>
    <property type="match status" value="1"/>
</dbReference>
<dbReference type="AlphaFoldDB" id="A0A0G0I027"/>
<feature type="transmembrane region" description="Helical" evidence="4">
    <location>
        <begin position="424"/>
        <end position="441"/>
    </location>
</feature>
<name>A0A0G0I027_9BACT</name>
<evidence type="ECO:0000256" key="1">
    <source>
        <dbReference type="ARBA" id="ARBA00006739"/>
    </source>
</evidence>
<comment type="caution">
    <text evidence="6">The sequence shown here is derived from an EMBL/GenBank/DDBJ whole genome shotgun (WGS) entry which is preliminary data.</text>
</comment>
<dbReference type="PANTHER" id="PTHR43179:SF12">
    <property type="entry name" value="GALACTOFURANOSYLTRANSFERASE GLFT2"/>
    <property type="match status" value="1"/>
</dbReference>
<evidence type="ECO:0000313" key="7">
    <source>
        <dbReference type="Proteomes" id="UP000034603"/>
    </source>
</evidence>
<reference evidence="6 7" key="1">
    <citation type="journal article" date="2015" name="Nature">
        <title>rRNA introns, odd ribosomes, and small enigmatic genomes across a large radiation of phyla.</title>
        <authorList>
            <person name="Brown C.T."/>
            <person name="Hug L.A."/>
            <person name="Thomas B.C."/>
            <person name="Sharon I."/>
            <person name="Castelle C.J."/>
            <person name="Singh A."/>
            <person name="Wilkins M.J."/>
            <person name="Williams K.H."/>
            <person name="Banfield J.F."/>
        </authorList>
    </citation>
    <scope>NUCLEOTIDE SEQUENCE [LARGE SCALE GENOMIC DNA]</scope>
</reference>
<keyword evidence="3" id="KW-0808">Transferase</keyword>
<keyword evidence="4" id="KW-0472">Membrane</keyword>
<protein>
    <recommendedName>
        <fullName evidence="5">Glycosyltransferase 2-like domain-containing protein</fullName>
    </recommendedName>
</protein>
<feature type="transmembrane region" description="Helical" evidence="4">
    <location>
        <begin position="605"/>
        <end position="623"/>
    </location>
</feature>
<keyword evidence="4" id="KW-1133">Transmembrane helix</keyword>
<evidence type="ECO:0000256" key="3">
    <source>
        <dbReference type="ARBA" id="ARBA00022679"/>
    </source>
</evidence>
<dbReference type="InterPro" id="IPR001173">
    <property type="entry name" value="Glyco_trans_2-like"/>
</dbReference>
<feature type="transmembrane region" description="Helical" evidence="4">
    <location>
        <begin position="321"/>
        <end position="340"/>
    </location>
</feature>
<keyword evidence="2" id="KW-0328">Glycosyltransferase</keyword>
<feature type="transmembrane region" description="Helical" evidence="4">
    <location>
        <begin position="743"/>
        <end position="760"/>
    </location>
</feature>
<feature type="transmembrane region" description="Helical" evidence="4">
    <location>
        <begin position="269"/>
        <end position="289"/>
    </location>
</feature>
<comment type="similarity">
    <text evidence="1">Belongs to the glycosyltransferase 2 family.</text>
</comment>
<organism evidence="6 7">
    <name type="scientific">Candidatus Woesebacteria bacterium GW2011_GWA1_37_8</name>
    <dbReference type="NCBI Taxonomy" id="1618546"/>
    <lineage>
        <taxon>Bacteria</taxon>
        <taxon>Candidatus Woeseibacteriota</taxon>
    </lineage>
</organism>
<dbReference type="GO" id="GO:0016757">
    <property type="term" value="F:glycosyltransferase activity"/>
    <property type="evidence" value="ECO:0007669"/>
    <property type="project" value="UniProtKB-KW"/>
</dbReference>
<dbReference type="InterPro" id="IPR029044">
    <property type="entry name" value="Nucleotide-diphossugar_trans"/>
</dbReference>
<dbReference type="SUPFAM" id="SSF53448">
    <property type="entry name" value="Nucleotide-diphospho-sugar transferases"/>
    <property type="match status" value="1"/>
</dbReference>
<feature type="transmembrane region" description="Helical" evidence="4">
    <location>
        <begin position="718"/>
        <end position="736"/>
    </location>
</feature>
<accession>A0A0G0I027</accession>
<evidence type="ECO:0000256" key="2">
    <source>
        <dbReference type="ARBA" id="ARBA00022676"/>
    </source>
</evidence>
<dbReference type="PANTHER" id="PTHR43179">
    <property type="entry name" value="RHAMNOSYLTRANSFERASE WBBL"/>
    <property type="match status" value="1"/>
</dbReference>
<feature type="transmembrane region" description="Helical" evidence="4">
    <location>
        <begin position="688"/>
        <end position="706"/>
    </location>
</feature>
<feature type="transmembrane region" description="Helical" evidence="4">
    <location>
        <begin position="473"/>
        <end position="490"/>
    </location>
</feature>
<evidence type="ECO:0000256" key="4">
    <source>
        <dbReference type="SAM" id="Phobius"/>
    </source>
</evidence>
<feature type="transmembrane region" description="Helical" evidence="4">
    <location>
        <begin position="630"/>
        <end position="649"/>
    </location>
</feature>
<feature type="domain" description="Glycosyltransferase 2-like" evidence="5">
    <location>
        <begin position="12"/>
        <end position="189"/>
    </location>
</feature>
<proteinExistence type="inferred from homology"/>
<keyword evidence="4" id="KW-0812">Transmembrane</keyword>
<dbReference type="CDD" id="cd04186">
    <property type="entry name" value="GT_2_like_c"/>
    <property type="match status" value="1"/>
</dbReference>
<feature type="transmembrane region" description="Helical" evidence="4">
    <location>
        <begin position="295"/>
        <end position="312"/>
    </location>
</feature>
<feature type="transmembrane region" description="Helical" evidence="4">
    <location>
        <begin position="661"/>
        <end position="681"/>
    </location>
</feature>
<feature type="transmembrane region" description="Helical" evidence="4">
    <location>
        <begin position="496"/>
        <end position="513"/>
    </location>
</feature>
<feature type="transmembrane region" description="Helical" evidence="4">
    <location>
        <begin position="447"/>
        <end position="466"/>
    </location>
</feature>
<dbReference type="EMBL" id="LBTR01000029">
    <property type="protein sequence ID" value="KKQ44260.1"/>
    <property type="molecule type" value="Genomic_DNA"/>
</dbReference>
<gene>
    <name evidence="6" type="ORF">US62_C0029G0016</name>
</gene>
<evidence type="ECO:0000259" key="5">
    <source>
        <dbReference type="Pfam" id="PF00535"/>
    </source>
</evidence>
<sequence length="896" mass="103471">MKYSKSSDKLVSVIIVTKDRGNQLKECINSFVKNSYTPLEIIVVDNASNVPVEKMLKTKYKNIILVRNNENKGAAEGRNIGINVAKGKYLLFSDDDAVASVNMVSELVNVFKKYENAGIVQPLIYDKQNKKLFQGAGHNIDLLTGRIKPFGINVWGQSEKDMGQYSGIREVPMCGCVWMVKRKVFEKIGNYDPEYFIPYEDSDFSVRAKKAGFKLYCTSKAISFHPTAKKSDLGTLIQFLGVNSPERAYRLSRNKIIFMKKHSPFPKNILFFLIFLPILTLIHTAMILLSRNIKVLFYYWYGVISGLDYLIIKQSSFKTKTIVLLVVTSLFSFIALKSSFDLSLFGDDWLIFFDLKNSMGPGKSLDYTSFNGYFGPYTYPHYFMQLVSMVFGFDAKFYYLVSAFFRVLAIMGISSLVYFMSKNFWSSVITSLLFSVSVVGLETTNWVFNATSYLSVFFLSISLYKIQLSEKRFSNFLYSLFFLMLSIMMFPQRMHGAIPFFIGFYFLLVIFVWRKIKISYILPRIALIILLFFFLLSKQTFGALSEADWFKGELKKDYTIYGVLMINSIFPTYSNLIIPDNIYETKFSQKIIGTLVGGSALTPRFKPYLFLHIILTAIFASLLKNNRRKFVLISSLFVGIWVIIAKTMVGSPQTYFKSYQAIASTFLGVSLLSWFMGYLLVSIKSKHILKIYLILFWPVLLIIIPWSRSHFQPLPSYFRYMVVAGVGMPMLFGFLFDIAYSKIIKTMVVAAFLLVFYLQLNSSIKYLGRMKTIRNEINNTKIWNQLVSELKRQDYIPTEKYTVVYFKGDYENLYHNISFGFSPRFALIFDISDPERNKIPIAVDRPEDLLRLYDQRDINGLDFERFYAFEVVGNQLTDIKSETRSRLLMENSEERL</sequence>
<dbReference type="Pfam" id="PF00535">
    <property type="entry name" value="Glycos_transf_2"/>
    <property type="match status" value="1"/>
</dbReference>
<evidence type="ECO:0000313" key="6">
    <source>
        <dbReference type="EMBL" id="KKQ44260.1"/>
    </source>
</evidence>
<feature type="transmembrane region" description="Helical" evidence="4">
    <location>
        <begin position="397"/>
        <end position="419"/>
    </location>
</feature>
<feature type="transmembrane region" description="Helical" evidence="4">
    <location>
        <begin position="525"/>
        <end position="544"/>
    </location>
</feature>